<accession>A0A1W6ZUL3</accession>
<evidence type="ECO:0000256" key="2">
    <source>
        <dbReference type="ARBA" id="ARBA00023125"/>
    </source>
</evidence>
<evidence type="ECO:0000256" key="1">
    <source>
        <dbReference type="ARBA" id="ARBA00023015"/>
    </source>
</evidence>
<dbReference type="GO" id="GO:0003700">
    <property type="term" value="F:DNA-binding transcription factor activity"/>
    <property type="evidence" value="ECO:0007669"/>
    <property type="project" value="InterPro"/>
</dbReference>
<dbReference type="GO" id="GO:0043565">
    <property type="term" value="F:sequence-specific DNA binding"/>
    <property type="evidence" value="ECO:0007669"/>
    <property type="project" value="InterPro"/>
</dbReference>
<dbReference type="OrthoDB" id="6670788at2"/>
<dbReference type="InterPro" id="IPR018060">
    <property type="entry name" value="HTH_AraC"/>
</dbReference>
<keyword evidence="3" id="KW-0804">Transcription</keyword>
<name>A0A1W6ZUL3_9HYPH</name>
<protein>
    <submittedName>
        <fullName evidence="4">Uncharacterized protein</fullName>
    </submittedName>
</protein>
<dbReference type="AlphaFoldDB" id="A0A1W6ZUL3"/>
<dbReference type="RefSeq" id="WP_086089205.1">
    <property type="nucleotide sequence ID" value="NZ_CP021112.1"/>
</dbReference>
<dbReference type="InterPro" id="IPR009057">
    <property type="entry name" value="Homeodomain-like_sf"/>
</dbReference>
<gene>
    <name evidence="4" type="ORF">CAK95_18235</name>
</gene>
<dbReference type="KEGG" id="psin:CAK95_18235"/>
<dbReference type="Proteomes" id="UP000194137">
    <property type="component" value="Chromosome"/>
</dbReference>
<evidence type="ECO:0000256" key="3">
    <source>
        <dbReference type="ARBA" id="ARBA00023163"/>
    </source>
</evidence>
<proteinExistence type="predicted"/>
<dbReference type="PRINTS" id="PR00032">
    <property type="entry name" value="HTHARAC"/>
</dbReference>
<dbReference type="Pfam" id="PF12833">
    <property type="entry name" value="HTH_18"/>
    <property type="match status" value="1"/>
</dbReference>
<dbReference type="Gene3D" id="1.10.10.60">
    <property type="entry name" value="Homeodomain-like"/>
    <property type="match status" value="1"/>
</dbReference>
<evidence type="ECO:0000313" key="5">
    <source>
        <dbReference type="Proteomes" id="UP000194137"/>
    </source>
</evidence>
<dbReference type="EMBL" id="CP021112">
    <property type="protein sequence ID" value="ARQ00811.1"/>
    <property type="molecule type" value="Genomic_DNA"/>
</dbReference>
<dbReference type="InterPro" id="IPR053142">
    <property type="entry name" value="PchR_regulatory_protein"/>
</dbReference>
<dbReference type="PANTHER" id="PTHR47893:SF1">
    <property type="entry name" value="REGULATORY PROTEIN PCHR"/>
    <property type="match status" value="1"/>
</dbReference>
<dbReference type="SUPFAM" id="SSF46689">
    <property type="entry name" value="Homeodomain-like"/>
    <property type="match status" value="2"/>
</dbReference>
<evidence type="ECO:0000313" key="4">
    <source>
        <dbReference type="EMBL" id="ARQ00811.1"/>
    </source>
</evidence>
<reference evidence="4 5" key="1">
    <citation type="submission" date="2017-05" db="EMBL/GenBank/DDBJ databases">
        <title>Full genome sequence of Pseudorhodoplanes sinuspersici.</title>
        <authorList>
            <person name="Dastgheib S.M.M."/>
            <person name="Shavandi M."/>
            <person name="Tirandaz H."/>
        </authorList>
    </citation>
    <scope>NUCLEOTIDE SEQUENCE [LARGE SCALE GENOMIC DNA]</scope>
    <source>
        <strain evidence="4 5">RIPI110</strain>
    </source>
</reference>
<dbReference type="PROSITE" id="PS01124">
    <property type="entry name" value="HTH_ARAC_FAMILY_2"/>
    <property type="match status" value="1"/>
</dbReference>
<organism evidence="4 5">
    <name type="scientific">Pseudorhodoplanes sinuspersici</name>
    <dbReference type="NCBI Taxonomy" id="1235591"/>
    <lineage>
        <taxon>Bacteria</taxon>
        <taxon>Pseudomonadati</taxon>
        <taxon>Pseudomonadota</taxon>
        <taxon>Alphaproteobacteria</taxon>
        <taxon>Hyphomicrobiales</taxon>
        <taxon>Pseudorhodoplanes</taxon>
    </lineage>
</organism>
<keyword evidence="2" id="KW-0238">DNA-binding</keyword>
<keyword evidence="5" id="KW-1185">Reference proteome</keyword>
<dbReference type="STRING" id="1235591.CAK95_18235"/>
<dbReference type="InterPro" id="IPR020449">
    <property type="entry name" value="Tscrpt_reg_AraC-type_HTH"/>
</dbReference>
<dbReference type="PANTHER" id="PTHR47893">
    <property type="entry name" value="REGULATORY PROTEIN PCHR"/>
    <property type="match status" value="1"/>
</dbReference>
<dbReference type="SMART" id="SM00342">
    <property type="entry name" value="HTH_ARAC"/>
    <property type="match status" value="1"/>
</dbReference>
<sequence length="312" mass="34990">MDSHDLYNLLFDKISIVTRDDGQSQLPRFAKLLRWSSSLGCVIQACDEEIASPIQSHCVTKPSLFITAVLRADWKDGEPYSNVTDVSYVKNTLLAVAMREPVTWIGETPRCDRLRVVGIAVPAEKLSAIGLGDHFEDMFDDPGAPIGIKSMSMSPQIRALAEEMLDPSEEGGIGQLLAEAHATEMVARALSAFADKDETTRLNERDRMAVRRVRDLLESDLSCDWMLAELAKQAGLSARSLNTKFRIAFGASVFEYLKRRRLEFAHETLMQRRMSVSEIAYRVGYESPANFATAFRRHFGYVPTALLRPRIN</sequence>
<keyword evidence="1" id="KW-0805">Transcription regulation</keyword>